<dbReference type="Proteomes" id="UP000076420">
    <property type="component" value="Unassembled WGS sequence"/>
</dbReference>
<accession>A0A2C9L5S7</accession>
<reference evidence="2" key="1">
    <citation type="submission" date="2020-05" db="UniProtKB">
        <authorList>
            <consortium name="EnsemblMetazoa"/>
        </authorList>
    </citation>
    <scope>IDENTIFICATION</scope>
    <source>
        <strain evidence="2">BB02</strain>
    </source>
</reference>
<feature type="signal peptide" evidence="1">
    <location>
        <begin position="1"/>
        <end position="18"/>
    </location>
</feature>
<dbReference type="OrthoDB" id="10061830at2759"/>
<proteinExistence type="predicted"/>
<dbReference type="GO" id="GO:0005615">
    <property type="term" value="C:extracellular space"/>
    <property type="evidence" value="ECO:0007669"/>
    <property type="project" value="TreeGrafter"/>
</dbReference>
<dbReference type="VEuPathDB" id="VectorBase:BGLB027386"/>
<dbReference type="KEGG" id="bgt:106065011"/>
<keyword evidence="1" id="KW-0732">Signal</keyword>
<dbReference type="RefSeq" id="XP_013079184.2">
    <property type="nucleotide sequence ID" value="XM_013223730.2"/>
</dbReference>
<sequence length="153" mass="17176">MASLLHTFVCLLFVLVYGDERVDDTFYVKPGAGTLSVQYELKNYLCKFTYTAQGGTHEAWTISLEIMDGGNSVMCTVERSIPSYLFFQDFKLELTGPLVAITEVDVKDSQRDGKSLQKDEYKLEKNSISSIAGKFKNHLEKVAVYSPLSHSDL</sequence>
<dbReference type="PANTHER" id="PTHR31230:SF1">
    <property type="entry name" value="MYELOID-DERIVED GROWTH FACTOR"/>
    <property type="match status" value="1"/>
</dbReference>
<protein>
    <recommendedName>
        <fullName evidence="4">Myeloid-derived growth factor</fullName>
    </recommendedName>
</protein>
<dbReference type="InterPro" id="IPR018887">
    <property type="entry name" value="MYDGF"/>
</dbReference>
<dbReference type="PANTHER" id="PTHR31230">
    <property type="entry name" value="MYELOID-DERIVED GROWTH FACTOR MYDGF"/>
    <property type="match status" value="1"/>
</dbReference>
<evidence type="ECO:0000313" key="2">
    <source>
        <dbReference type="EnsemblMetazoa" id="BGLB027386-PA"/>
    </source>
</evidence>
<gene>
    <name evidence="2" type="primary">106065011</name>
</gene>
<dbReference type="EnsemblMetazoa" id="BGLB027386-RA">
    <property type="protein sequence ID" value="BGLB027386-PA"/>
    <property type="gene ID" value="BGLB027386"/>
</dbReference>
<dbReference type="Pfam" id="PF10572">
    <property type="entry name" value="UPF0556"/>
    <property type="match status" value="1"/>
</dbReference>
<name>A0A2C9L5S7_BIOGL</name>
<evidence type="ECO:0000313" key="3">
    <source>
        <dbReference type="Proteomes" id="UP000076420"/>
    </source>
</evidence>
<dbReference type="AlphaFoldDB" id="A0A2C9L5S7"/>
<evidence type="ECO:0000256" key="1">
    <source>
        <dbReference type="SAM" id="SignalP"/>
    </source>
</evidence>
<feature type="chain" id="PRO_5012699980" description="Myeloid-derived growth factor" evidence="1">
    <location>
        <begin position="19"/>
        <end position="153"/>
    </location>
</feature>
<dbReference type="STRING" id="6526.A0A2C9L5S7"/>
<evidence type="ECO:0008006" key="4">
    <source>
        <dbReference type="Google" id="ProtNLM"/>
    </source>
</evidence>
<dbReference type="VEuPathDB" id="VectorBase:BGLAX_026926"/>
<organism evidence="2 3">
    <name type="scientific">Biomphalaria glabrata</name>
    <name type="common">Bloodfluke planorb</name>
    <name type="synonym">Freshwater snail</name>
    <dbReference type="NCBI Taxonomy" id="6526"/>
    <lineage>
        <taxon>Eukaryota</taxon>
        <taxon>Metazoa</taxon>
        <taxon>Spiralia</taxon>
        <taxon>Lophotrochozoa</taxon>
        <taxon>Mollusca</taxon>
        <taxon>Gastropoda</taxon>
        <taxon>Heterobranchia</taxon>
        <taxon>Euthyneura</taxon>
        <taxon>Panpulmonata</taxon>
        <taxon>Hygrophila</taxon>
        <taxon>Lymnaeoidea</taxon>
        <taxon>Planorbidae</taxon>
        <taxon>Biomphalaria</taxon>
    </lineage>
</organism>